<dbReference type="GO" id="GO:0005737">
    <property type="term" value="C:cytoplasm"/>
    <property type="evidence" value="ECO:0007669"/>
    <property type="project" value="UniProtKB-SubCell"/>
</dbReference>
<dbReference type="EC" id="1.3.3.15" evidence="6"/>
<organism evidence="8 9">
    <name type="scientific">Bacteroides pyogenes</name>
    <dbReference type="NCBI Taxonomy" id="310300"/>
    <lineage>
        <taxon>Bacteria</taxon>
        <taxon>Pseudomonadati</taxon>
        <taxon>Bacteroidota</taxon>
        <taxon>Bacteroidia</taxon>
        <taxon>Bacteroidales</taxon>
        <taxon>Bacteroidaceae</taxon>
        <taxon>Bacteroides</taxon>
    </lineage>
</organism>
<dbReference type="PANTHER" id="PTHR42923:SF3">
    <property type="entry name" value="PROTOPORPHYRINOGEN OXIDASE"/>
    <property type="match status" value="1"/>
</dbReference>
<dbReference type="Gene3D" id="1.10.3110.10">
    <property type="entry name" value="protoporphyrinogen ix oxidase, domain 3"/>
    <property type="match status" value="1"/>
</dbReference>
<accession>A0A5D3EQM5</accession>
<comment type="cofactor">
    <cofactor evidence="1 6">
        <name>FAD</name>
        <dbReference type="ChEBI" id="CHEBI:57692"/>
    </cofactor>
</comment>
<evidence type="ECO:0000313" key="8">
    <source>
        <dbReference type="EMBL" id="TYK33258.1"/>
    </source>
</evidence>
<proteinExistence type="inferred from homology"/>
<dbReference type="SUPFAM" id="SSF54373">
    <property type="entry name" value="FAD-linked reductases, C-terminal domain"/>
    <property type="match status" value="1"/>
</dbReference>
<dbReference type="Proteomes" id="UP000324383">
    <property type="component" value="Unassembled WGS sequence"/>
</dbReference>
<keyword evidence="4 6" id="KW-0560">Oxidoreductase</keyword>
<keyword evidence="2 6" id="KW-0285">Flavoprotein</keyword>
<evidence type="ECO:0000256" key="1">
    <source>
        <dbReference type="ARBA" id="ARBA00001974"/>
    </source>
</evidence>
<dbReference type="GO" id="GO:0006783">
    <property type="term" value="P:heme biosynthetic process"/>
    <property type="evidence" value="ECO:0007669"/>
    <property type="project" value="UniProtKB-UniRule"/>
</dbReference>
<dbReference type="SUPFAM" id="SSF51905">
    <property type="entry name" value="FAD/NAD(P)-binding domain"/>
    <property type="match status" value="1"/>
</dbReference>
<name>A0A5D3EQM5_9BACE</name>
<protein>
    <recommendedName>
        <fullName evidence="6">Coproporphyrinogen III oxidase</fullName>
        <ecNumber evidence="6">1.3.3.15</ecNumber>
    </recommendedName>
</protein>
<dbReference type="GO" id="GO:0004729">
    <property type="term" value="F:oxygen-dependent protoporphyrinogen oxidase activity"/>
    <property type="evidence" value="ECO:0007669"/>
    <property type="project" value="UniProtKB-UniRule"/>
</dbReference>
<keyword evidence="6" id="KW-0963">Cytoplasm</keyword>
<evidence type="ECO:0000256" key="6">
    <source>
        <dbReference type="RuleBase" id="RU364052"/>
    </source>
</evidence>
<dbReference type="InterPro" id="IPR050464">
    <property type="entry name" value="Zeta_carotene_desat/Oxidored"/>
</dbReference>
<evidence type="ECO:0000259" key="7">
    <source>
        <dbReference type="Pfam" id="PF01593"/>
    </source>
</evidence>
<dbReference type="InterPro" id="IPR036188">
    <property type="entry name" value="FAD/NAD-bd_sf"/>
</dbReference>
<evidence type="ECO:0000256" key="3">
    <source>
        <dbReference type="ARBA" id="ARBA00022827"/>
    </source>
</evidence>
<evidence type="ECO:0000313" key="9">
    <source>
        <dbReference type="Proteomes" id="UP000324383"/>
    </source>
</evidence>
<dbReference type="RefSeq" id="WP_148730544.1">
    <property type="nucleotide sequence ID" value="NZ_JADRGG010000020.1"/>
</dbReference>
<comment type="catalytic activity">
    <reaction evidence="6">
        <text>coproporphyrinogen III + 3 O2 = coproporphyrin III + 3 H2O2</text>
        <dbReference type="Rhea" id="RHEA:43436"/>
        <dbReference type="ChEBI" id="CHEBI:15379"/>
        <dbReference type="ChEBI" id="CHEBI:16240"/>
        <dbReference type="ChEBI" id="CHEBI:57309"/>
        <dbReference type="ChEBI" id="CHEBI:131725"/>
        <dbReference type="EC" id="1.3.3.15"/>
    </reaction>
</comment>
<dbReference type="Gene3D" id="3.90.660.20">
    <property type="entry name" value="Protoporphyrinogen oxidase, mitochondrial, domain 2"/>
    <property type="match status" value="1"/>
</dbReference>
<dbReference type="EMBL" id="VKLW01000018">
    <property type="protein sequence ID" value="TYK33258.1"/>
    <property type="molecule type" value="Genomic_DNA"/>
</dbReference>
<evidence type="ECO:0000256" key="4">
    <source>
        <dbReference type="ARBA" id="ARBA00023002"/>
    </source>
</evidence>
<gene>
    <name evidence="8" type="primary">hemG</name>
    <name evidence="8" type="ORF">FNJ60_09095</name>
</gene>
<dbReference type="InterPro" id="IPR004572">
    <property type="entry name" value="Protoporphyrinogen_oxidase"/>
</dbReference>
<dbReference type="Gene3D" id="3.50.50.60">
    <property type="entry name" value="FAD/NAD(P)-binding domain"/>
    <property type="match status" value="1"/>
</dbReference>
<comment type="similarity">
    <text evidence="6">Belongs to the protoporphyrinogen/coproporphyrinogen oxidase family. Coproporphyrinogen III oxidase subfamily.</text>
</comment>
<dbReference type="NCBIfam" id="TIGR00562">
    <property type="entry name" value="proto_IX_ox"/>
    <property type="match status" value="1"/>
</dbReference>
<comment type="caution">
    <text evidence="8">The sequence shown here is derived from an EMBL/GenBank/DDBJ whole genome shotgun (WGS) entry which is preliminary data.</text>
</comment>
<feature type="domain" description="Amine oxidase" evidence="7">
    <location>
        <begin position="21"/>
        <end position="442"/>
    </location>
</feature>
<comment type="function">
    <text evidence="6">Involved in coproporphyrin-dependent heme b biosynthesis. Catalyzes the oxidation of coproporphyrinogen III to coproporphyrin III.</text>
</comment>
<keyword evidence="3 6" id="KW-0274">FAD</keyword>
<dbReference type="AlphaFoldDB" id="A0A5D3EQM5"/>
<comment type="subcellular location">
    <subcellularLocation>
        <location evidence="6">Cytoplasm</location>
    </subcellularLocation>
</comment>
<evidence type="ECO:0000256" key="5">
    <source>
        <dbReference type="ARBA" id="ARBA00023133"/>
    </source>
</evidence>
<sequence length="463" mass="50744">MNDIHTSSIRRREIVVIGAGLTGLTVAYELARKNKDVEVLEQQDHIGGQIRTYTENGFTFESGPNTGVISCPEVAELFESLSPECRLETACEDSKRRLIWKKGKFRPLPSGLLSAVCTPLFSFKDKFRILGEPFRPKGTDPDEPVGLLARRRLGNSFLHYAVDPFLSGVYAGDPMKLVTRYALPKLYNLEQNHGSFIRGAIAKAKAPKTERDRLATKKVFSAQGGFGHLVQALGRAIGNDRITLSVKGVTVEPAGQGWRVSFLSAAGEKQCIDCEKVVTTVGAYALPALLPFVEKEDMDKIAALHYAPIMQIAVGLHDTGGKKHPAFGGLVPSCEKKDVLGILFPSSCFDGRAPEGGMLFSYFVGGVRHPEYLDKTDEEIEQMVRETLHSMLGYPEDVRPDLVRIFRHRRAIPQYDVGSGARFETIDKLQRAYPGLVLAGNIKGGIGMADRIRQAVSVAAGLS</sequence>
<dbReference type="Pfam" id="PF01593">
    <property type="entry name" value="Amino_oxidase"/>
    <property type="match status" value="1"/>
</dbReference>
<keyword evidence="5 6" id="KW-0350">Heme biosynthesis</keyword>
<dbReference type="UniPathway" id="UPA00252"/>
<comment type="pathway">
    <text evidence="6">Porphyrin-containing compound metabolism; protoheme biosynthesis.</text>
</comment>
<reference evidence="8 9" key="1">
    <citation type="submission" date="2019-07" db="EMBL/GenBank/DDBJ databases">
        <title>Draft Genome Sequences of Bacteroides pyogenes Strains Isolated from the Uterus Holstein Dairy Cows with Metritis.</title>
        <authorList>
            <person name="Cunha F."/>
            <person name="Galvao K.N."/>
            <person name="Jeon S.J."/>
            <person name="Jeong K.C."/>
        </authorList>
    </citation>
    <scope>NUCLEOTIDE SEQUENCE [LARGE SCALE GENOMIC DNA]</scope>
    <source>
        <strain evidence="8 9">KG-31</strain>
    </source>
</reference>
<keyword evidence="9" id="KW-1185">Reference proteome</keyword>
<dbReference type="InterPro" id="IPR002937">
    <property type="entry name" value="Amino_oxidase"/>
</dbReference>
<evidence type="ECO:0000256" key="2">
    <source>
        <dbReference type="ARBA" id="ARBA00022630"/>
    </source>
</evidence>
<dbReference type="PANTHER" id="PTHR42923">
    <property type="entry name" value="PROTOPORPHYRINOGEN OXIDASE"/>
    <property type="match status" value="1"/>
</dbReference>